<dbReference type="Pfam" id="PF13489">
    <property type="entry name" value="Methyltransf_23"/>
    <property type="match status" value="1"/>
</dbReference>
<dbReference type="EMBL" id="JAECZC010000005">
    <property type="protein sequence ID" value="MBH8561507.1"/>
    <property type="molecule type" value="Genomic_DNA"/>
</dbReference>
<dbReference type="Proteomes" id="UP000632766">
    <property type="component" value="Unassembled WGS sequence"/>
</dbReference>
<dbReference type="Gene3D" id="3.40.50.150">
    <property type="entry name" value="Vaccinia Virus protein VP39"/>
    <property type="match status" value="1"/>
</dbReference>
<accession>A0A8J7HLM0</accession>
<keyword evidence="1" id="KW-0489">Methyltransferase</keyword>
<gene>
    <name evidence="1" type="ORF">I8748_04835</name>
</gene>
<proteinExistence type="predicted"/>
<comment type="caution">
    <text evidence="1">The sequence shown here is derived from an EMBL/GenBank/DDBJ whole genome shotgun (WGS) entry which is preliminary data.</text>
</comment>
<dbReference type="AlphaFoldDB" id="A0A8J7HLM0"/>
<dbReference type="CDD" id="cd02440">
    <property type="entry name" value="AdoMet_MTases"/>
    <property type="match status" value="1"/>
</dbReference>
<evidence type="ECO:0000313" key="1">
    <source>
        <dbReference type="EMBL" id="MBH8561507.1"/>
    </source>
</evidence>
<dbReference type="RefSeq" id="WP_198123520.1">
    <property type="nucleotide sequence ID" value="NZ_JAECZC010000005.1"/>
</dbReference>
<evidence type="ECO:0000313" key="2">
    <source>
        <dbReference type="Proteomes" id="UP000632766"/>
    </source>
</evidence>
<name>A0A8J7HLM0_9NOST</name>
<dbReference type="GO" id="GO:0032259">
    <property type="term" value="P:methylation"/>
    <property type="evidence" value="ECO:0007669"/>
    <property type="project" value="UniProtKB-KW"/>
</dbReference>
<dbReference type="GO" id="GO:0008168">
    <property type="term" value="F:methyltransferase activity"/>
    <property type="evidence" value="ECO:0007669"/>
    <property type="project" value="UniProtKB-KW"/>
</dbReference>
<keyword evidence="2" id="KW-1185">Reference proteome</keyword>
<reference evidence="1 2" key="1">
    <citation type="journal article" date="2021" name="Int. J. Syst. Evol. Microbiol.">
        <title>Amazonocrinis nigriterrae gen. nov., sp. nov., Atlanticothrix silvestris gen. nov., sp. nov. and Dendronalium phyllosphericum gen. nov., sp. nov., nostocacean cyanobacteria from Brazilian environments.</title>
        <authorList>
            <person name="Alvarenga D.O."/>
            <person name="Andreote A.P.D."/>
            <person name="Branco L.H.Z."/>
            <person name="Delbaje E."/>
            <person name="Cruz R.B."/>
            <person name="Varani A.M."/>
            <person name="Fiore M.F."/>
        </authorList>
    </citation>
    <scope>NUCLEOTIDE SEQUENCE [LARGE SCALE GENOMIC DNA]</scope>
    <source>
        <strain evidence="1 2">CENA67</strain>
    </source>
</reference>
<protein>
    <submittedName>
        <fullName evidence="1">Class I SAM-dependent methyltransferase</fullName>
    </submittedName>
</protein>
<keyword evidence="1" id="KW-0808">Transferase</keyword>
<dbReference type="InterPro" id="IPR029063">
    <property type="entry name" value="SAM-dependent_MTases_sf"/>
</dbReference>
<sequence length="225" mass="25860">MDENEKLILNSWDINAKLWTRTIRDKQIESRAIVTDAAIINTALQLKPQTFLDIGCGEGWLCRELFSQGIDGWGVDVCADLIAAAKYSGDSRFLVCSYSDLQWQKFANIRHFSCLICNFSILGQSALSEIAEAGLNLLENRGYLIVQTLHPLIACGESPYEDGWRETSWQGIADEVFHPAPWYFRTVESWIKEFHAWNYRLLNLQEPCHPRTKKPISIIFVFQRQ</sequence>
<organism evidence="1 2">
    <name type="scientific">Amazonocrinis nigriterrae CENA67</name>
    <dbReference type="NCBI Taxonomy" id="2794033"/>
    <lineage>
        <taxon>Bacteria</taxon>
        <taxon>Bacillati</taxon>
        <taxon>Cyanobacteriota</taxon>
        <taxon>Cyanophyceae</taxon>
        <taxon>Nostocales</taxon>
        <taxon>Nostocaceae</taxon>
        <taxon>Amazonocrinis</taxon>
        <taxon>Amazonocrinis nigriterrae</taxon>
    </lineage>
</organism>
<dbReference type="SUPFAM" id="SSF53335">
    <property type="entry name" value="S-adenosyl-L-methionine-dependent methyltransferases"/>
    <property type="match status" value="1"/>
</dbReference>